<dbReference type="FunFam" id="1.25.40.10:FF:000344">
    <property type="entry name" value="Pentatricopeptide repeat-containing protein"/>
    <property type="match status" value="1"/>
</dbReference>
<dbReference type="GO" id="GO:0009451">
    <property type="term" value="P:RNA modification"/>
    <property type="evidence" value="ECO:0007669"/>
    <property type="project" value="InterPro"/>
</dbReference>
<gene>
    <name evidence="3" type="ORF">M6B38_220270</name>
</gene>
<dbReference type="Pfam" id="PF20431">
    <property type="entry name" value="E_motif"/>
    <property type="match status" value="1"/>
</dbReference>
<evidence type="ECO:0000256" key="2">
    <source>
        <dbReference type="PROSITE-ProRule" id="PRU00708"/>
    </source>
</evidence>
<comment type="caution">
    <text evidence="3">The sequence shown here is derived from an EMBL/GenBank/DDBJ whole genome shotgun (WGS) entry which is preliminary data.</text>
</comment>
<dbReference type="Proteomes" id="UP001140949">
    <property type="component" value="Unassembled WGS sequence"/>
</dbReference>
<keyword evidence="4" id="KW-1185">Reference proteome</keyword>
<name>A0AAX6DYL4_IRIPA</name>
<dbReference type="Pfam" id="PF13041">
    <property type="entry name" value="PPR_2"/>
    <property type="match status" value="3"/>
</dbReference>
<evidence type="ECO:0000313" key="4">
    <source>
        <dbReference type="Proteomes" id="UP001140949"/>
    </source>
</evidence>
<reference evidence="3" key="2">
    <citation type="submission" date="2023-04" db="EMBL/GenBank/DDBJ databases">
        <authorList>
            <person name="Bruccoleri R.E."/>
            <person name="Oakeley E.J."/>
            <person name="Faust A.-M."/>
            <person name="Dessus-Babus S."/>
            <person name="Altorfer M."/>
            <person name="Burckhardt D."/>
            <person name="Oertli M."/>
            <person name="Naumann U."/>
            <person name="Petersen F."/>
            <person name="Wong J."/>
        </authorList>
    </citation>
    <scope>NUCLEOTIDE SEQUENCE</scope>
    <source>
        <strain evidence="3">GSM-AAB239-AS_SAM_17_03QT</strain>
        <tissue evidence="3">Leaf</tissue>
    </source>
</reference>
<dbReference type="InterPro" id="IPR002885">
    <property type="entry name" value="PPR_rpt"/>
</dbReference>
<feature type="repeat" description="PPR" evidence="2">
    <location>
        <begin position="521"/>
        <end position="555"/>
    </location>
</feature>
<dbReference type="Pfam" id="PF01535">
    <property type="entry name" value="PPR"/>
    <property type="match status" value="5"/>
</dbReference>
<dbReference type="InterPro" id="IPR046848">
    <property type="entry name" value="E_motif"/>
</dbReference>
<keyword evidence="1" id="KW-0677">Repeat</keyword>
<dbReference type="PANTHER" id="PTHR47926">
    <property type="entry name" value="PENTATRICOPEPTIDE REPEAT-CONTAINING PROTEIN"/>
    <property type="match status" value="1"/>
</dbReference>
<dbReference type="EMBL" id="JANAVB010041219">
    <property type="protein sequence ID" value="KAJ6796789.1"/>
    <property type="molecule type" value="Genomic_DNA"/>
</dbReference>
<feature type="repeat" description="PPR" evidence="2">
    <location>
        <begin position="378"/>
        <end position="412"/>
    </location>
</feature>
<dbReference type="PROSITE" id="PS51375">
    <property type="entry name" value="PPR"/>
    <property type="match status" value="7"/>
</dbReference>
<dbReference type="AlphaFoldDB" id="A0AAX6DYL4"/>
<dbReference type="FunFam" id="1.25.40.10:FF:000442">
    <property type="entry name" value="Pentatricopeptide repeat-containing protein At3g49710"/>
    <property type="match status" value="1"/>
</dbReference>
<protein>
    <submittedName>
        <fullName evidence="3">Pentatricopeptide repeat-containing protein-like</fullName>
    </submittedName>
</protein>
<dbReference type="InterPro" id="IPR046960">
    <property type="entry name" value="PPR_At4g14850-like_plant"/>
</dbReference>
<dbReference type="Pfam" id="PF12854">
    <property type="entry name" value="PPR_1"/>
    <property type="match status" value="1"/>
</dbReference>
<feature type="repeat" description="PPR" evidence="2">
    <location>
        <begin position="144"/>
        <end position="178"/>
    </location>
</feature>
<dbReference type="Pfam" id="PF13812">
    <property type="entry name" value="PPR_3"/>
    <property type="match status" value="1"/>
</dbReference>
<feature type="repeat" description="PPR" evidence="2">
    <location>
        <begin position="277"/>
        <end position="311"/>
    </location>
</feature>
<dbReference type="InterPro" id="IPR011990">
    <property type="entry name" value="TPR-like_helical_dom_sf"/>
</dbReference>
<organism evidence="3 4">
    <name type="scientific">Iris pallida</name>
    <name type="common">Sweet iris</name>
    <dbReference type="NCBI Taxonomy" id="29817"/>
    <lineage>
        <taxon>Eukaryota</taxon>
        <taxon>Viridiplantae</taxon>
        <taxon>Streptophyta</taxon>
        <taxon>Embryophyta</taxon>
        <taxon>Tracheophyta</taxon>
        <taxon>Spermatophyta</taxon>
        <taxon>Magnoliopsida</taxon>
        <taxon>Liliopsida</taxon>
        <taxon>Asparagales</taxon>
        <taxon>Iridaceae</taxon>
        <taxon>Iridoideae</taxon>
        <taxon>Irideae</taxon>
        <taxon>Iris</taxon>
    </lineage>
</organism>
<accession>A0AAX6DYL4</accession>
<proteinExistence type="predicted"/>
<reference evidence="3" key="1">
    <citation type="journal article" date="2023" name="GigaByte">
        <title>Genome assembly of the bearded iris, Iris pallida Lam.</title>
        <authorList>
            <person name="Bruccoleri R.E."/>
            <person name="Oakeley E.J."/>
            <person name="Faust A.M.E."/>
            <person name="Altorfer M."/>
            <person name="Dessus-Babus S."/>
            <person name="Burckhardt D."/>
            <person name="Oertli M."/>
            <person name="Naumann U."/>
            <person name="Petersen F."/>
            <person name="Wong J."/>
        </authorList>
    </citation>
    <scope>NUCLEOTIDE SEQUENCE</scope>
    <source>
        <strain evidence="3">GSM-AAB239-AS_SAM_17_03QT</strain>
    </source>
</reference>
<dbReference type="Gene3D" id="1.25.40.10">
    <property type="entry name" value="Tetratricopeptide repeat domain"/>
    <property type="match status" value="6"/>
</dbReference>
<dbReference type="FunFam" id="1.25.40.10:FF:000280">
    <property type="entry name" value="Pentatricopeptide repeat-containing protein"/>
    <property type="match status" value="1"/>
</dbReference>
<feature type="repeat" description="PPR" evidence="2">
    <location>
        <begin position="113"/>
        <end position="143"/>
    </location>
</feature>
<evidence type="ECO:0000313" key="3">
    <source>
        <dbReference type="EMBL" id="KAJ6796789.1"/>
    </source>
</evidence>
<evidence type="ECO:0000256" key="1">
    <source>
        <dbReference type="ARBA" id="ARBA00022737"/>
    </source>
</evidence>
<feature type="repeat" description="PPR" evidence="2">
    <location>
        <begin position="455"/>
        <end position="489"/>
    </location>
</feature>
<dbReference type="NCBIfam" id="TIGR00756">
    <property type="entry name" value="PPR"/>
    <property type="match status" value="7"/>
</dbReference>
<dbReference type="GO" id="GO:0003723">
    <property type="term" value="F:RNA binding"/>
    <property type="evidence" value="ECO:0007669"/>
    <property type="project" value="InterPro"/>
</dbReference>
<dbReference type="PANTHER" id="PTHR47926:SF533">
    <property type="entry name" value="DYW DOMAIN-CONTAINING PROTEIN"/>
    <property type="match status" value="1"/>
</dbReference>
<sequence>MLHPNISRTRNAIILKSLQTAIFHCASNSTEPLQAFRHFQLSGTDPDEFAVSKALSLSANLYSLDKGKQIHTFLLKKNIPMDVVANNSLANMYFKCGSVGDAEKVLYAMPERDTYTWTVVVSGYAWNGRVKEAMASFEEMPMRDTVSWNSMMGGFQREGYNDMALELFRRMRLENVALSDLTFVVVLKACIGLKRLEEGRKVHCCVVKSACTKSSRVGGTLMDMYAKCGGDMLGARTSFEEIQERDVVSWSILLAGFAQNGRVMDAEVLFNRMPEKNLVSWNVMCSGYVQNGMQERAFTLFVEMMRNGMKPNCYTMTSLLSGCTSTHLARQGRSFHGYMLKAGLSSDTAIGNSMITMYGEQGCIGDARLVFDEMPRYDVVSWTAMLAAYICNNDVDEARHVFGTMPEKNLISWNTMMFGYLQRRRSSMGTNPVYCTNDDALMFFYDMERSQVRPDHFSYNCALTACANNGTLDQARAIHCRAMKRGLESDVGVGNALITAYGKCGSISEAEKIFGLMSSRDVISWNALLTGYSQNGRGHDVLNFYKEMRSSGLEPNHVTFISLLSACSYMGKVIQGREYFDEMERVHGISPSKEHYACLVDLLGRAGLLNEAESIIQKMPIEPDATVWGALLGACKMHGDPVIGKRAAAQIFRVEPHNSAAHVALAETFATSKMWEDVARVRSAIREKRLLKEPGCSWLDVRSQNHTFLSCDHSHRQNDHIHETLSSLYCNMMMEEEEEEEYVPNTSI</sequence>
<feature type="repeat" description="PPR" evidence="2">
    <location>
        <begin position="246"/>
        <end position="276"/>
    </location>
</feature>